<keyword evidence="6" id="KW-0808">Transferase</keyword>
<dbReference type="Pfam" id="PF02518">
    <property type="entry name" value="HATPase_c"/>
    <property type="match status" value="1"/>
</dbReference>
<protein>
    <recommendedName>
        <fullName evidence="3">histidine kinase</fullName>
        <ecNumber evidence="3">2.7.13.3</ecNumber>
    </recommendedName>
</protein>
<dbReference type="InterPro" id="IPR003660">
    <property type="entry name" value="HAMP_dom"/>
</dbReference>
<sequence length="364" mass="41114">MIRKPWKSLRFKILYLIGLSALASVMTAGFLELIAAAALKYDIPYLGSLLRLMWEEFGIPLLFTSACLLLFIFYLFVLSRSTIRYLMEISQGIERIAAGNFDYRFPIRRDDELGVLAENINTMTAQLRLSIEEERRAERTKVELVTNVSHDLRTPLTSIVGYLGLIEEDRYRDEVELRHYTRIAYEKTIHLKTMIDDLFEFTRTSGGMGLRLAPINLAQMLAQLAAQFRLQFEQAEMECLLTLPDHPNIVEADGDKLVRVFENLIVNAIQYGKDGRQVDIALSNSDSGQAVVEITNYGEPLPASVIPLLFERFYRGEQSRSRNTGGSGLGLAIAKNIVELHNGAISATSVQGRTTFTVRLPLKK</sequence>
<evidence type="ECO:0000256" key="10">
    <source>
        <dbReference type="ARBA" id="ARBA00022840"/>
    </source>
</evidence>
<evidence type="ECO:0000259" key="15">
    <source>
        <dbReference type="PROSITE" id="PS50109"/>
    </source>
</evidence>
<keyword evidence="18" id="KW-1185">Reference proteome</keyword>
<evidence type="ECO:0000256" key="13">
    <source>
        <dbReference type="ARBA" id="ARBA00023136"/>
    </source>
</evidence>
<evidence type="ECO:0000313" key="17">
    <source>
        <dbReference type="EMBL" id="RED83238.1"/>
    </source>
</evidence>
<dbReference type="GO" id="GO:0005524">
    <property type="term" value="F:ATP binding"/>
    <property type="evidence" value="ECO:0007669"/>
    <property type="project" value="UniProtKB-KW"/>
</dbReference>
<dbReference type="SMART" id="SM00388">
    <property type="entry name" value="HisKA"/>
    <property type="match status" value="1"/>
</dbReference>
<dbReference type="Proteomes" id="UP000256977">
    <property type="component" value="Unassembled WGS sequence"/>
</dbReference>
<dbReference type="EMBL" id="QRDZ01000008">
    <property type="protein sequence ID" value="RED83238.1"/>
    <property type="molecule type" value="Genomic_DNA"/>
</dbReference>
<dbReference type="EC" id="2.7.13.3" evidence="3"/>
<evidence type="ECO:0000256" key="14">
    <source>
        <dbReference type="SAM" id="Phobius"/>
    </source>
</evidence>
<feature type="domain" description="Histidine kinase" evidence="15">
    <location>
        <begin position="147"/>
        <end position="364"/>
    </location>
</feature>
<dbReference type="Pfam" id="PF00672">
    <property type="entry name" value="HAMP"/>
    <property type="match status" value="1"/>
</dbReference>
<dbReference type="InterPro" id="IPR003594">
    <property type="entry name" value="HATPase_dom"/>
</dbReference>
<dbReference type="OrthoDB" id="9792991at2"/>
<dbReference type="CDD" id="cd00082">
    <property type="entry name" value="HisKA"/>
    <property type="match status" value="1"/>
</dbReference>
<dbReference type="SUPFAM" id="SSF47384">
    <property type="entry name" value="Homodimeric domain of signal transducing histidine kinase"/>
    <property type="match status" value="1"/>
</dbReference>
<feature type="transmembrane region" description="Helical" evidence="14">
    <location>
        <begin position="57"/>
        <end position="77"/>
    </location>
</feature>
<dbReference type="PROSITE" id="PS50885">
    <property type="entry name" value="HAMP"/>
    <property type="match status" value="1"/>
</dbReference>
<dbReference type="InterPro" id="IPR005467">
    <property type="entry name" value="His_kinase_dom"/>
</dbReference>
<dbReference type="FunFam" id="3.30.565.10:FF:000013">
    <property type="entry name" value="Two-component sensor histidine kinase"/>
    <property type="match status" value="1"/>
</dbReference>
<dbReference type="SMART" id="SM00304">
    <property type="entry name" value="HAMP"/>
    <property type="match status" value="1"/>
</dbReference>
<evidence type="ECO:0000259" key="16">
    <source>
        <dbReference type="PROSITE" id="PS50885"/>
    </source>
</evidence>
<evidence type="ECO:0000256" key="3">
    <source>
        <dbReference type="ARBA" id="ARBA00012438"/>
    </source>
</evidence>
<dbReference type="PANTHER" id="PTHR45528">
    <property type="entry name" value="SENSOR HISTIDINE KINASE CPXA"/>
    <property type="match status" value="1"/>
</dbReference>
<dbReference type="GO" id="GO:0005886">
    <property type="term" value="C:plasma membrane"/>
    <property type="evidence" value="ECO:0007669"/>
    <property type="project" value="UniProtKB-SubCell"/>
</dbReference>
<keyword evidence="10" id="KW-0067">ATP-binding</keyword>
<evidence type="ECO:0000256" key="8">
    <source>
        <dbReference type="ARBA" id="ARBA00022741"/>
    </source>
</evidence>
<comment type="subcellular location">
    <subcellularLocation>
        <location evidence="2">Cell membrane</location>
        <topology evidence="2">Multi-pass membrane protein</topology>
    </subcellularLocation>
</comment>
<keyword evidence="5" id="KW-0597">Phosphoprotein</keyword>
<dbReference type="PANTHER" id="PTHR45528:SF1">
    <property type="entry name" value="SENSOR HISTIDINE KINASE CPXA"/>
    <property type="match status" value="1"/>
</dbReference>
<evidence type="ECO:0000256" key="1">
    <source>
        <dbReference type="ARBA" id="ARBA00000085"/>
    </source>
</evidence>
<dbReference type="PROSITE" id="PS50109">
    <property type="entry name" value="HIS_KIN"/>
    <property type="match status" value="1"/>
</dbReference>
<dbReference type="RefSeq" id="WP_116060844.1">
    <property type="nucleotide sequence ID" value="NZ_QRDZ01000008.1"/>
</dbReference>
<gene>
    <name evidence="17" type="ORF">DFP98_10881</name>
</gene>
<evidence type="ECO:0000256" key="6">
    <source>
        <dbReference type="ARBA" id="ARBA00022679"/>
    </source>
</evidence>
<evidence type="ECO:0000256" key="4">
    <source>
        <dbReference type="ARBA" id="ARBA00022475"/>
    </source>
</evidence>
<dbReference type="InterPro" id="IPR003661">
    <property type="entry name" value="HisK_dim/P_dom"/>
</dbReference>
<keyword evidence="4" id="KW-1003">Cell membrane</keyword>
<proteinExistence type="predicted"/>
<dbReference type="AlphaFoldDB" id="A0A3D9KA33"/>
<evidence type="ECO:0000256" key="5">
    <source>
        <dbReference type="ARBA" id="ARBA00022553"/>
    </source>
</evidence>
<dbReference type="CDD" id="cd06225">
    <property type="entry name" value="HAMP"/>
    <property type="match status" value="1"/>
</dbReference>
<evidence type="ECO:0000256" key="7">
    <source>
        <dbReference type="ARBA" id="ARBA00022692"/>
    </source>
</evidence>
<dbReference type="GO" id="GO:0000155">
    <property type="term" value="F:phosphorelay sensor kinase activity"/>
    <property type="evidence" value="ECO:0007669"/>
    <property type="project" value="InterPro"/>
</dbReference>
<dbReference type="Gene3D" id="6.10.340.10">
    <property type="match status" value="1"/>
</dbReference>
<feature type="domain" description="HAMP" evidence="16">
    <location>
        <begin position="80"/>
        <end position="132"/>
    </location>
</feature>
<dbReference type="Gene3D" id="3.30.565.10">
    <property type="entry name" value="Histidine kinase-like ATPase, C-terminal domain"/>
    <property type="match status" value="1"/>
</dbReference>
<dbReference type="SMART" id="SM00387">
    <property type="entry name" value="HATPase_c"/>
    <property type="match status" value="1"/>
</dbReference>
<comment type="caution">
    <text evidence="17">The sequence shown here is derived from an EMBL/GenBank/DDBJ whole genome shotgun (WGS) entry which is preliminary data.</text>
</comment>
<evidence type="ECO:0000313" key="18">
    <source>
        <dbReference type="Proteomes" id="UP000256977"/>
    </source>
</evidence>
<evidence type="ECO:0000256" key="11">
    <source>
        <dbReference type="ARBA" id="ARBA00022989"/>
    </source>
</evidence>
<dbReference type="InterPro" id="IPR036097">
    <property type="entry name" value="HisK_dim/P_sf"/>
</dbReference>
<dbReference type="InterPro" id="IPR050398">
    <property type="entry name" value="HssS/ArlS-like"/>
</dbReference>
<reference evidence="17 18" key="1">
    <citation type="submission" date="2018-07" db="EMBL/GenBank/DDBJ databases">
        <title>Genomic Encyclopedia of Type Strains, Phase III (KMG-III): the genomes of soil and plant-associated and newly described type strains.</title>
        <authorList>
            <person name="Whitman W."/>
        </authorList>
    </citation>
    <scope>NUCLEOTIDE SEQUENCE [LARGE SCALE GENOMIC DNA]</scope>
    <source>
        <strain evidence="17 18">CECT 7287</strain>
    </source>
</reference>
<dbReference type="CDD" id="cd00075">
    <property type="entry name" value="HATPase"/>
    <property type="match status" value="1"/>
</dbReference>
<name>A0A3D9KA33_9BACL</name>
<dbReference type="SUPFAM" id="SSF158472">
    <property type="entry name" value="HAMP domain-like"/>
    <property type="match status" value="1"/>
</dbReference>
<dbReference type="PRINTS" id="PR00344">
    <property type="entry name" value="BCTRLSENSOR"/>
</dbReference>
<dbReference type="InterPro" id="IPR004358">
    <property type="entry name" value="Sig_transdc_His_kin-like_C"/>
</dbReference>
<evidence type="ECO:0000256" key="12">
    <source>
        <dbReference type="ARBA" id="ARBA00023012"/>
    </source>
</evidence>
<keyword evidence="8" id="KW-0547">Nucleotide-binding</keyword>
<keyword evidence="12" id="KW-0902">Two-component regulatory system</keyword>
<evidence type="ECO:0000256" key="2">
    <source>
        <dbReference type="ARBA" id="ARBA00004651"/>
    </source>
</evidence>
<keyword evidence="11 14" id="KW-1133">Transmembrane helix</keyword>
<feature type="transmembrane region" description="Helical" evidence="14">
    <location>
        <begin position="12"/>
        <end position="37"/>
    </location>
</feature>
<dbReference type="FunFam" id="1.10.287.130:FF:000008">
    <property type="entry name" value="Two-component sensor histidine kinase"/>
    <property type="match status" value="1"/>
</dbReference>
<keyword evidence="9" id="KW-0418">Kinase</keyword>
<organism evidence="17 18">
    <name type="scientific">Cohnella phaseoli</name>
    <dbReference type="NCBI Taxonomy" id="456490"/>
    <lineage>
        <taxon>Bacteria</taxon>
        <taxon>Bacillati</taxon>
        <taxon>Bacillota</taxon>
        <taxon>Bacilli</taxon>
        <taxon>Bacillales</taxon>
        <taxon>Paenibacillaceae</taxon>
        <taxon>Cohnella</taxon>
    </lineage>
</organism>
<keyword evidence="7 14" id="KW-0812">Transmembrane</keyword>
<dbReference type="Gene3D" id="1.10.287.130">
    <property type="match status" value="1"/>
</dbReference>
<dbReference type="InterPro" id="IPR036890">
    <property type="entry name" value="HATPase_C_sf"/>
</dbReference>
<evidence type="ECO:0000256" key="9">
    <source>
        <dbReference type="ARBA" id="ARBA00022777"/>
    </source>
</evidence>
<dbReference type="SUPFAM" id="SSF55874">
    <property type="entry name" value="ATPase domain of HSP90 chaperone/DNA topoisomerase II/histidine kinase"/>
    <property type="match status" value="1"/>
</dbReference>
<dbReference type="Pfam" id="PF00512">
    <property type="entry name" value="HisKA"/>
    <property type="match status" value="1"/>
</dbReference>
<accession>A0A3D9KA33</accession>
<comment type="catalytic activity">
    <reaction evidence="1">
        <text>ATP + protein L-histidine = ADP + protein N-phospho-L-histidine.</text>
        <dbReference type="EC" id="2.7.13.3"/>
    </reaction>
</comment>
<keyword evidence="13 14" id="KW-0472">Membrane</keyword>